<evidence type="ECO:0000313" key="3">
    <source>
        <dbReference type="Proteomes" id="UP000799750"/>
    </source>
</evidence>
<evidence type="ECO:0000256" key="1">
    <source>
        <dbReference type="SAM" id="MobiDB-lite"/>
    </source>
</evidence>
<feature type="region of interest" description="Disordered" evidence="1">
    <location>
        <begin position="403"/>
        <end position="437"/>
    </location>
</feature>
<organism evidence="2 3">
    <name type="scientific">Lophium mytilinum</name>
    <dbReference type="NCBI Taxonomy" id="390894"/>
    <lineage>
        <taxon>Eukaryota</taxon>
        <taxon>Fungi</taxon>
        <taxon>Dikarya</taxon>
        <taxon>Ascomycota</taxon>
        <taxon>Pezizomycotina</taxon>
        <taxon>Dothideomycetes</taxon>
        <taxon>Pleosporomycetidae</taxon>
        <taxon>Mytilinidiales</taxon>
        <taxon>Mytilinidiaceae</taxon>
        <taxon>Lophium</taxon>
    </lineage>
</organism>
<feature type="compositionally biased region" description="Basic and acidic residues" evidence="1">
    <location>
        <begin position="409"/>
        <end position="422"/>
    </location>
</feature>
<protein>
    <submittedName>
        <fullName evidence="2">Uncharacterized protein</fullName>
    </submittedName>
</protein>
<keyword evidence="3" id="KW-1185">Reference proteome</keyword>
<dbReference type="EMBL" id="MU004184">
    <property type="protein sequence ID" value="KAF2499126.1"/>
    <property type="molecule type" value="Genomic_DNA"/>
</dbReference>
<evidence type="ECO:0000313" key="2">
    <source>
        <dbReference type="EMBL" id="KAF2499126.1"/>
    </source>
</evidence>
<accession>A0A6A6R3P9</accession>
<dbReference type="AlphaFoldDB" id="A0A6A6R3P9"/>
<name>A0A6A6R3P9_9PEZI</name>
<reference evidence="2" key="1">
    <citation type="journal article" date="2020" name="Stud. Mycol.">
        <title>101 Dothideomycetes genomes: a test case for predicting lifestyles and emergence of pathogens.</title>
        <authorList>
            <person name="Haridas S."/>
            <person name="Albert R."/>
            <person name="Binder M."/>
            <person name="Bloem J."/>
            <person name="Labutti K."/>
            <person name="Salamov A."/>
            <person name="Andreopoulos B."/>
            <person name="Baker S."/>
            <person name="Barry K."/>
            <person name="Bills G."/>
            <person name="Bluhm B."/>
            <person name="Cannon C."/>
            <person name="Castanera R."/>
            <person name="Culley D."/>
            <person name="Daum C."/>
            <person name="Ezra D."/>
            <person name="Gonzalez J."/>
            <person name="Henrissat B."/>
            <person name="Kuo A."/>
            <person name="Liang C."/>
            <person name="Lipzen A."/>
            <person name="Lutzoni F."/>
            <person name="Magnuson J."/>
            <person name="Mondo S."/>
            <person name="Nolan M."/>
            <person name="Ohm R."/>
            <person name="Pangilinan J."/>
            <person name="Park H.-J."/>
            <person name="Ramirez L."/>
            <person name="Alfaro M."/>
            <person name="Sun H."/>
            <person name="Tritt A."/>
            <person name="Yoshinaga Y."/>
            <person name="Zwiers L.-H."/>
            <person name="Turgeon B."/>
            <person name="Goodwin S."/>
            <person name="Spatafora J."/>
            <person name="Crous P."/>
            <person name="Grigoriev I."/>
        </authorList>
    </citation>
    <scope>NUCLEOTIDE SEQUENCE</scope>
    <source>
        <strain evidence="2">CBS 269.34</strain>
    </source>
</reference>
<proteinExistence type="predicted"/>
<dbReference type="Proteomes" id="UP000799750">
    <property type="component" value="Unassembled WGS sequence"/>
</dbReference>
<sequence length="604" mass="65916">MTSCLPPTSGVCGLAQGGHLASSLPSPVPSRGLFPGPGNFSALHCCSPERLVTRRVAAIAQAQQNNHLREAAEGSRSVSPPLLFTSYWTSEPQRPKIALIAQTPPSLQQLPNYNPLYSHTSRKSTFCLSQCPAVAMMLHAPRLQRATTTTIATSPANLHRKTTGTMRMHRAIPHNKTTPTRAMSPRKLISIIVFAIGTAANEADKSLNGVKIDNCPMKIEMWLIRKLDDETARPHERDLPVAGPGGQVELQLDRERVTEEDRGCLWPEGNPVSDQQYRKPTIPASRTRDDRRISWTEGVANNRSVSQCLILASPSACNCDSASHPRKKFTIPTLHLSVASVGPLGKAILDLAAVRPFSKVVLDLVAVHLSKAVRVNKPTLNLMPLHPFGDAILDPAAVLRPHDLGSSGGERKQETSGGHEHNAAVPKFRGRKNGEDNMVGAPHHLKDFMRQAGEVLFADVLLLLKVLRTVWMSRLESSLQKPKCEHLGHALVSRAVSWQSMEAGGVLAASPAPPSHIDHHHSHFPQQPQSCMAKRISARSGSKRPRFASCYAPKFFGIITIAMLASAPRGRAREPRPLSLQTATACRAREIYRPFAPGWVRPQG</sequence>
<feature type="region of interest" description="Disordered" evidence="1">
    <location>
        <begin position="263"/>
        <end position="289"/>
    </location>
</feature>
<gene>
    <name evidence="2" type="ORF">BU16DRAFT_535521</name>
</gene>